<dbReference type="InterPro" id="IPR036271">
    <property type="entry name" value="Tet_transcr_reg_TetR-rel_C_sf"/>
</dbReference>
<dbReference type="Proteomes" id="UP001500851">
    <property type="component" value="Unassembled WGS sequence"/>
</dbReference>
<reference evidence="7" key="1">
    <citation type="journal article" date="2019" name="Int. J. Syst. Evol. Microbiol.">
        <title>The Global Catalogue of Microorganisms (GCM) 10K type strain sequencing project: providing services to taxonomists for standard genome sequencing and annotation.</title>
        <authorList>
            <consortium name="The Broad Institute Genomics Platform"/>
            <consortium name="The Broad Institute Genome Sequencing Center for Infectious Disease"/>
            <person name="Wu L."/>
            <person name="Ma J."/>
        </authorList>
    </citation>
    <scope>NUCLEOTIDE SEQUENCE [LARGE SCALE GENOMIC DNA]</scope>
    <source>
        <strain evidence="7">JCM 14736</strain>
    </source>
</reference>
<dbReference type="Pfam" id="PF13305">
    <property type="entry name" value="TetR_C_33"/>
    <property type="match status" value="1"/>
</dbReference>
<feature type="domain" description="HTH tetR-type" evidence="5">
    <location>
        <begin position="12"/>
        <end position="70"/>
    </location>
</feature>
<dbReference type="PANTHER" id="PTHR30055:SF220">
    <property type="entry name" value="TETR-FAMILY REGULATORY PROTEIN"/>
    <property type="match status" value="1"/>
</dbReference>
<comment type="caution">
    <text evidence="6">The sequence shown here is derived from an EMBL/GenBank/DDBJ whole genome shotgun (WGS) entry which is preliminary data.</text>
</comment>
<dbReference type="RefSeq" id="WP_344032432.1">
    <property type="nucleotide sequence ID" value="NZ_BAAAOB010000003.1"/>
</dbReference>
<organism evidence="6 7">
    <name type="scientific">Leucobacter iarius</name>
    <dbReference type="NCBI Taxonomy" id="333963"/>
    <lineage>
        <taxon>Bacteria</taxon>
        <taxon>Bacillati</taxon>
        <taxon>Actinomycetota</taxon>
        <taxon>Actinomycetes</taxon>
        <taxon>Micrococcales</taxon>
        <taxon>Microbacteriaceae</taxon>
        <taxon>Leucobacter</taxon>
    </lineage>
</organism>
<evidence type="ECO:0000313" key="6">
    <source>
        <dbReference type="EMBL" id="GAA1793834.1"/>
    </source>
</evidence>
<gene>
    <name evidence="6" type="ORF">GCM10009768_23430</name>
</gene>
<dbReference type="InterPro" id="IPR050109">
    <property type="entry name" value="HTH-type_TetR-like_transc_reg"/>
</dbReference>
<protein>
    <submittedName>
        <fullName evidence="6">TetR/AcrR family transcriptional regulator</fullName>
    </submittedName>
</protein>
<dbReference type="PANTHER" id="PTHR30055">
    <property type="entry name" value="HTH-TYPE TRANSCRIPTIONAL REGULATOR RUTR"/>
    <property type="match status" value="1"/>
</dbReference>
<proteinExistence type="predicted"/>
<evidence type="ECO:0000256" key="2">
    <source>
        <dbReference type="ARBA" id="ARBA00023125"/>
    </source>
</evidence>
<dbReference type="InterPro" id="IPR009057">
    <property type="entry name" value="Homeodomain-like_sf"/>
</dbReference>
<keyword evidence="1" id="KW-0805">Transcription regulation</keyword>
<evidence type="ECO:0000256" key="3">
    <source>
        <dbReference type="ARBA" id="ARBA00023163"/>
    </source>
</evidence>
<evidence type="ECO:0000256" key="4">
    <source>
        <dbReference type="PROSITE-ProRule" id="PRU00335"/>
    </source>
</evidence>
<dbReference type="Gene3D" id="1.10.357.10">
    <property type="entry name" value="Tetracycline Repressor, domain 2"/>
    <property type="match status" value="1"/>
</dbReference>
<keyword evidence="2 4" id="KW-0238">DNA-binding</keyword>
<dbReference type="Pfam" id="PF00440">
    <property type="entry name" value="TetR_N"/>
    <property type="match status" value="1"/>
</dbReference>
<feature type="DNA-binding region" description="H-T-H motif" evidence="4">
    <location>
        <begin position="33"/>
        <end position="52"/>
    </location>
</feature>
<dbReference type="InterPro" id="IPR001647">
    <property type="entry name" value="HTH_TetR"/>
</dbReference>
<dbReference type="PROSITE" id="PS50977">
    <property type="entry name" value="HTH_TETR_2"/>
    <property type="match status" value="1"/>
</dbReference>
<dbReference type="InterPro" id="IPR025996">
    <property type="entry name" value="MT1864/Rv1816-like_C"/>
</dbReference>
<dbReference type="SUPFAM" id="SSF46689">
    <property type="entry name" value="Homeodomain-like"/>
    <property type="match status" value="1"/>
</dbReference>
<accession>A0ABP4XT17</accession>
<dbReference type="EMBL" id="BAAAOB010000003">
    <property type="protein sequence ID" value="GAA1793834.1"/>
    <property type="molecule type" value="Genomic_DNA"/>
</dbReference>
<evidence type="ECO:0000256" key="1">
    <source>
        <dbReference type="ARBA" id="ARBA00023015"/>
    </source>
</evidence>
<sequence>MSTSARPAYHHGDLRTALLDAASEMLEAGEPFSLRAVARRAEVSQTAPYRHFADREALESALAVRGFHELRERLSLTGAPADSEDELVGFAVAYVRFALDRPALFALMFGQECDDRNDERVLAAGELRALLADSLTGLYPEADRDALATALWSMTHGLAFLHLDGKLAADSPESVAERVRDSFTALRALAPGGGER</sequence>
<keyword evidence="3" id="KW-0804">Transcription</keyword>
<evidence type="ECO:0000259" key="5">
    <source>
        <dbReference type="PROSITE" id="PS50977"/>
    </source>
</evidence>
<name>A0ABP4XT17_9MICO</name>
<evidence type="ECO:0000313" key="7">
    <source>
        <dbReference type="Proteomes" id="UP001500851"/>
    </source>
</evidence>
<keyword evidence="7" id="KW-1185">Reference proteome</keyword>
<dbReference type="SUPFAM" id="SSF48498">
    <property type="entry name" value="Tetracyclin repressor-like, C-terminal domain"/>
    <property type="match status" value="1"/>
</dbReference>